<comment type="caution">
    <text evidence="1">The sequence shown here is derived from an EMBL/GenBank/DDBJ whole genome shotgun (WGS) entry which is preliminary data.</text>
</comment>
<organism evidence="1 2">
    <name type="scientific">Datura stramonium</name>
    <name type="common">Jimsonweed</name>
    <name type="synonym">Common thornapple</name>
    <dbReference type="NCBI Taxonomy" id="4076"/>
    <lineage>
        <taxon>Eukaryota</taxon>
        <taxon>Viridiplantae</taxon>
        <taxon>Streptophyta</taxon>
        <taxon>Embryophyta</taxon>
        <taxon>Tracheophyta</taxon>
        <taxon>Spermatophyta</taxon>
        <taxon>Magnoliopsida</taxon>
        <taxon>eudicotyledons</taxon>
        <taxon>Gunneridae</taxon>
        <taxon>Pentapetalae</taxon>
        <taxon>asterids</taxon>
        <taxon>lamiids</taxon>
        <taxon>Solanales</taxon>
        <taxon>Solanaceae</taxon>
        <taxon>Solanoideae</taxon>
        <taxon>Datureae</taxon>
        <taxon>Datura</taxon>
    </lineage>
</organism>
<sequence>MLFIMWQGDFEVEMYLESSKTQIQPDPAKLADDVEAILADLADVEEVVPADLPDVVEAIIDDGIVDSIIDRLEAEAELTQDLNTNLGVVHQPLKKSGRRAKPLL</sequence>
<gene>
    <name evidence="1" type="ORF">HAX54_028765</name>
</gene>
<keyword evidence="2" id="KW-1185">Reference proteome</keyword>
<accession>A0ABS8S9T8</accession>
<protein>
    <submittedName>
        <fullName evidence="1">Uncharacterized protein</fullName>
    </submittedName>
</protein>
<dbReference type="EMBL" id="JACEIK010000354">
    <property type="protein sequence ID" value="MCD7455600.1"/>
    <property type="molecule type" value="Genomic_DNA"/>
</dbReference>
<proteinExistence type="predicted"/>
<evidence type="ECO:0000313" key="2">
    <source>
        <dbReference type="Proteomes" id="UP000823775"/>
    </source>
</evidence>
<evidence type="ECO:0000313" key="1">
    <source>
        <dbReference type="EMBL" id="MCD7455600.1"/>
    </source>
</evidence>
<name>A0ABS8S9T8_DATST</name>
<reference evidence="1 2" key="1">
    <citation type="journal article" date="2021" name="BMC Genomics">
        <title>Datura genome reveals duplications of psychoactive alkaloid biosynthetic genes and high mutation rate following tissue culture.</title>
        <authorList>
            <person name="Rajewski A."/>
            <person name="Carter-House D."/>
            <person name="Stajich J."/>
            <person name="Litt A."/>
        </authorList>
    </citation>
    <scope>NUCLEOTIDE SEQUENCE [LARGE SCALE GENOMIC DNA]</scope>
    <source>
        <strain evidence="1">AR-01</strain>
    </source>
</reference>
<dbReference type="Proteomes" id="UP000823775">
    <property type="component" value="Unassembled WGS sequence"/>
</dbReference>